<reference evidence="2 3" key="1">
    <citation type="journal article" date="2018" name="Front. Microbiol.">
        <title>Genome-Wide Analysis of Corynespora cassiicola Leaf Fall Disease Putative Effectors.</title>
        <authorList>
            <person name="Lopez D."/>
            <person name="Ribeiro S."/>
            <person name="Label P."/>
            <person name="Fumanal B."/>
            <person name="Venisse J.S."/>
            <person name="Kohler A."/>
            <person name="de Oliveira R.R."/>
            <person name="Labutti K."/>
            <person name="Lipzen A."/>
            <person name="Lail K."/>
            <person name="Bauer D."/>
            <person name="Ohm R.A."/>
            <person name="Barry K.W."/>
            <person name="Spatafora J."/>
            <person name="Grigoriev I.V."/>
            <person name="Martin F.M."/>
            <person name="Pujade-Renaud V."/>
        </authorList>
    </citation>
    <scope>NUCLEOTIDE SEQUENCE [LARGE SCALE GENOMIC DNA]</scope>
    <source>
        <strain evidence="2 3">Philippines</strain>
    </source>
</reference>
<evidence type="ECO:0000259" key="1">
    <source>
        <dbReference type="SMART" id="SM00860"/>
    </source>
</evidence>
<sequence>MSKAPLPLIPWEKIFPSGEPRCVHVSQAVQEVALDLFILGFPSQANRLLSTLHETMNGLTFHHRETELAIYNAWEGSGSTPDWITNPSPEKTIVGFWWNDGKWSWNSEEKEQTLGNDWRYALPEKGQNVTELAQQASEYLTKHKRAQENIGNGQIISQGDEIDIDRIYMTLDVVVQIFVEQGDEKSARDVLGIRIPQIYRQIRQRIIEKFPTEKDQLRRHITARTGEGKAPAMWKINDHIEALHKSLHIDAESIETYVDDGIDRVERLFSKGESSPYVGKPIAGLIRILDESYVTARKVPTYEGPGMLVEKKDIENLTTFLRSPATDDEIAELEKKLARPADNEDEAAGAVHAFQFPEDYKEFLRITNGFYSGDQPTGQTSIFHGHAGVDRSAEDVIGGYDYTLFPNLIDIDDNVTDVPLDFPHCVTIGAGGDEGYICLIEPESVRETLAEFEKAYAEAGVREKRMYEFAAMDLYGGVEKLRETEWMVVVVYHWDTNQYIYGGFREYLEREAVPFAVRQGKEAAEEAEKLARKKKRYYDGNAPEDSALQGDDNYGRAGWSKLEDEFYKEPVSDWDEDQWESGDLQPVPIRLGGTRNFLIGEGPHENDLIFSIEPQNVASLLRIFEEYAQARERKNTVYRLAALDLYGDLEKLREVKWLVLVF</sequence>
<accession>A0A2T2N8P6</accession>
<dbReference type="Proteomes" id="UP000240883">
    <property type="component" value="Unassembled WGS sequence"/>
</dbReference>
<name>A0A2T2N8P6_CORCC</name>
<dbReference type="SMART" id="SM00860">
    <property type="entry name" value="SMI1_KNR4"/>
    <property type="match status" value="1"/>
</dbReference>
<dbReference type="InterPro" id="IPR037883">
    <property type="entry name" value="Knr4/Smi1-like_sf"/>
</dbReference>
<evidence type="ECO:0000313" key="3">
    <source>
        <dbReference type="Proteomes" id="UP000240883"/>
    </source>
</evidence>
<dbReference type="SUPFAM" id="SSF160631">
    <property type="entry name" value="SMI1/KNR4-like"/>
    <property type="match status" value="1"/>
</dbReference>
<dbReference type="OrthoDB" id="2788868at2759"/>
<dbReference type="InterPro" id="IPR018958">
    <property type="entry name" value="Knr4/Smi1-like_dom"/>
</dbReference>
<organism evidence="2 3">
    <name type="scientific">Corynespora cassiicola Philippines</name>
    <dbReference type="NCBI Taxonomy" id="1448308"/>
    <lineage>
        <taxon>Eukaryota</taxon>
        <taxon>Fungi</taxon>
        <taxon>Dikarya</taxon>
        <taxon>Ascomycota</taxon>
        <taxon>Pezizomycotina</taxon>
        <taxon>Dothideomycetes</taxon>
        <taxon>Pleosporomycetidae</taxon>
        <taxon>Pleosporales</taxon>
        <taxon>Corynesporascaceae</taxon>
        <taxon>Corynespora</taxon>
    </lineage>
</organism>
<gene>
    <name evidence="2" type="ORF">BS50DRAFT_680715</name>
</gene>
<dbReference type="AlphaFoldDB" id="A0A2T2N8P6"/>
<keyword evidence="3" id="KW-1185">Reference proteome</keyword>
<feature type="domain" description="Knr4/Smi1-like" evidence="1">
    <location>
        <begin position="324"/>
        <end position="510"/>
    </location>
</feature>
<dbReference type="EMBL" id="KZ678143">
    <property type="protein sequence ID" value="PSN61783.1"/>
    <property type="molecule type" value="Genomic_DNA"/>
</dbReference>
<dbReference type="Gene3D" id="3.40.1580.10">
    <property type="entry name" value="SMI1/KNR4-like"/>
    <property type="match status" value="1"/>
</dbReference>
<evidence type="ECO:0000313" key="2">
    <source>
        <dbReference type="EMBL" id="PSN61783.1"/>
    </source>
</evidence>
<protein>
    <recommendedName>
        <fullName evidence="1">Knr4/Smi1-like domain-containing protein</fullName>
    </recommendedName>
</protein>
<proteinExistence type="predicted"/>
<dbReference type="Pfam" id="PF09346">
    <property type="entry name" value="SMI1_KNR4"/>
    <property type="match status" value="1"/>
</dbReference>